<feature type="transmembrane region" description="Helical" evidence="1">
    <location>
        <begin position="237"/>
        <end position="257"/>
    </location>
</feature>
<dbReference type="EMBL" id="BJLP01000048">
    <property type="protein sequence ID" value="GEA82141.1"/>
    <property type="molecule type" value="Genomic_DNA"/>
</dbReference>
<keyword evidence="3" id="KW-1185">Reference proteome</keyword>
<sequence length="268" mass="27584">MRAAVVAEYRKLVTTRLWWILLLTMVVYMAFIAGAMGWVLSQGQATSGTGDEVTLSPQEVVRTVYTIAVSLGYVFPLVVGGLSYPSEVRHSTLTPTYLSEPRRGVVLGAKLLSGGALGLVYGLAGTLACVAAGGGVLALLGEPTFLGEASTWRTLGLSTLALALWALLGVAVGTVVTSQVAVVVGALAFTQFVEPIARVALGQTSWGGDVAAYLPGAAGEAISGGSFYASAGMTGGLLTAWQGLLVMLAYVAVLSLVGRATTLRRDIT</sequence>
<reference evidence="2 3" key="1">
    <citation type="submission" date="2019-06" db="EMBL/GenBank/DDBJ databases">
        <title>Whole genome shotgun sequence of Cellulomonas uda NBRC 3747.</title>
        <authorList>
            <person name="Hosoyama A."/>
            <person name="Uohara A."/>
            <person name="Ohji S."/>
            <person name="Ichikawa N."/>
        </authorList>
    </citation>
    <scope>NUCLEOTIDE SEQUENCE [LARGE SCALE GENOMIC DNA]</scope>
    <source>
        <strain evidence="2 3">NBRC 3747</strain>
    </source>
</reference>
<organism evidence="2 3">
    <name type="scientific">Cellulomonas uda</name>
    <dbReference type="NCBI Taxonomy" id="1714"/>
    <lineage>
        <taxon>Bacteria</taxon>
        <taxon>Bacillati</taxon>
        <taxon>Actinomycetota</taxon>
        <taxon>Actinomycetes</taxon>
        <taxon>Micrococcales</taxon>
        <taxon>Cellulomonadaceae</taxon>
        <taxon>Cellulomonas</taxon>
    </lineage>
</organism>
<feature type="transmembrane region" description="Helical" evidence="1">
    <location>
        <begin position="119"/>
        <end position="140"/>
    </location>
</feature>
<keyword evidence="1" id="KW-1133">Transmembrane helix</keyword>
<dbReference type="AlphaFoldDB" id="A0A4Y3KCI1"/>
<dbReference type="RefSeq" id="WP_141321667.1">
    <property type="nucleotide sequence ID" value="NZ_BJLP01000048.1"/>
</dbReference>
<evidence type="ECO:0000256" key="1">
    <source>
        <dbReference type="SAM" id="Phobius"/>
    </source>
</evidence>
<keyword evidence="1" id="KW-0472">Membrane</keyword>
<comment type="caution">
    <text evidence="2">The sequence shown here is derived from an EMBL/GenBank/DDBJ whole genome shotgun (WGS) entry which is preliminary data.</text>
</comment>
<accession>A0A4Y3KCI1</accession>
<feature type="transmembrane region" description="Helical" evidence="1">
    <location>
        <begin position="17"/>
        <end position="40"/>
    </location>
</feature>
<gene>
    <name evidence="2" type="ORF">CUD01_25850</name>
</gene>
<dbReference type="Proteomes" id="UP000315842">
    <property type="component" value="Unassembled WGS sequence"/>
</dbReference>
<protein>
    <recommendedName>
        <fullName evidence="4">ABC transporter permease</fullName>
    </recommendedName>
</protein>
<evidence type="ECO:0000313" key="3">
    <source>
        <dbReference type="Proteomes" id="UP000315842"/>
    </source>
</evidence>
<feature type="transmembrane region" description="Helical" evidence="1">
    <location>
        <begin position="160"/>
        <end position="189"/>
    </location>
</feature>
<feature type="transmembrane region" description="Helical" evidence="1">
    <location>
        <begin position="60"/>
        <end position="84"/>
    </location>
</feature>
<keyword evidence="1" id="KW-0812">Transmembrane</keyword>
<evidence type="ECO:0008006" key="4">
    <source>
        <dbReference type="Google" id="ProtNLM"/>
    </source>
</evidence>
<name>A0A4Y3KCI1_CELUD</name>
<evidence type="ECO:0000313" key="2">
    <source>
        <dbReference type="EMBL" id="GEA82141.1"/>
    </source>
</evidence>
<proteinExistence type="predicted"/>